<proteinExistence type="predicted"/>
<dbReference type="SUPFAM" id="SSF54593">
    <property type="entry name" value="Glyoxalase/Bleomycin resistance protein/Dihydroxybiphenyl dioxygenase"/>
    <property type="match status" value="1"/>
</dbReference>
<comment type="caution">
    <text evidence="2">The sequence shown here is derived from an EMBL/GenBank/DDBJ whole genome shotgun (WGS) entry which is preliminary data.</text>
</comment>
<dbReference type="PROSITE" id="PS51819">
    <property type="entry name" value="VOC"/>
    <property type="match status" value="1"/>
</dbReference>
<reference evidence="2 3" key="1">
    <citation type="submission" date="2024-06" db="EMBL/GenBank/DDBJ databases">
        <title>The Natural Products Discovery Center: Release of the First 8490 Sequenced Strains for Exploring Actinobacteria Biosynthetic Diversity.</title>
        <authorList>
            <person name="Kalkreuter E."/>
            <person name="Kautsar S.A."/>
            <person name="Yang D."/>
            <person name="Bader C.D."/>
            <person name="Teijaro C.N."/>
            <person name="Fluegel L."/>
            <person name="Davis C.M."/>
            <person name="Simpson J.R."/>
            <person name="Lauterbach L."/>
            <person name="Steele A.D."/>
            <person name="Gui C."/>
            <person name="Meng S."/>
            <person name="Li G."/>
            <person name="Viehrig K."/>
            <person name="Ye F."/>
            <person name="Su P."/>
            <person name="Kiefer A.F."/>
            <person name="Nichols A."/>
            <person name="Cepeda A.J."/>
            <person name="Yan W."/>
            <person name="Fan B."/>
            <person name="Jiang Y."/>
            <person name="Adhikari A."/>
            <person name="Zheng C.-J."/>
            <person name="Schuster L."/>
            <person name="Cowan T.M."/>
            <person name="Smanski M.J."/>
            <person name="Chevrette M.G."/>
            <person name="De Carvalho L.P.S."/>
            <person name="Shen B."/>
        </authorList>
    </citation>
    <scope>NUCLEOTIDE SEQUENCE [LARGE SCALE GENOMIC DNA]</scope>
    <source>
        <strain evidence="2 3">NPDC048946</strain>
    </source>
</reference>
<dbReference type="InterPro" id="IPR004360">
    <property type="entry name" value="Glyas_Fos-R_dOase_dom"/>
</dbReference>
<organism evidence="2 3">
    <name type="scientific">Streptodolium elevatio</name>
    <dbReference type="NCBI Taxonomy" id="3157996"/>
    <lineage>
        <taxon>Bacteria</taxon>
        <taxon>Bacillati</taxon>
        <taxon>Actinomycetota</taxon>
        <taxon>Actinomycetes</taxon>
        <taxon>Kitasatosporales</taxon>
        <taxon>Streptomycetaceae</taxon>
        <taxon>Streptodolium</taxon>
    </lineage>
</organism>
<dbReference type="Proteomes" id="UP001551482">
    <property type="component" value="Unassembled WGS sequence"/>
</dbReference>
<feature type="domain" description="VOC" evidence="1">
    <location>
        <begin position="5"/>
        <end position="141"/>
    </location>
</feature>
<evidence type="ECO:0000259" key="1">
    <source>
        <dbReference type="PROSITE" id="PS51819"/>
    </source>
</evidence>
<evidence type="ECO:0000313" key="3">
    <source>
        <dbReference type="Proteomes" id="UP001551482"/>
    </source>
</evidence>
<accession>A0ABV3DCP1</accession>
<dbReference type="InterPro" id="IPR037523">
    <property type="entry name" value="VOC_core"/>
</dbReference>
<dbReference type="Gene3D" id="3.30.720.120">
    <property type="match status" value="1"/>
</dbReference>
<protein>
    <submittedName>
        <fullName evidence="2">VOC family protein</fullName>
    </submittedName>
</protein>
<dbReference type="InterPro" id="IPR029068">
    <property type="entry name" value="Glyas_Bleomycin-R_OHBP_Dase"/>
</dbReference>
<sequence length="142" mass="15617">MSEQQTVTPMLAYEDADAALAWLAKAFGFHETARYPMPDGSVGHAEMVTEAGGLIMMAEPTKAYRSPRHHAETCADAAGWLAVPYVIDGVHVYVPDIDAHYARAQEAGATILGELADTEHGRMYRAEDREGHRWMFEALPAE</sequence>
<dbReference type="Gene3D" id="3.30.720.110">
    <property type="match status" value="1"/>
</dbReference>
<dbReference type="Pfam" id="PF00903">
    <property type="entry name" value="Glyoxalase"/>
    <property type="match status" value="1"/>
</dbReference>
<dbReference type="EMBL" id="JBEZFP010000009">
    <property type="protein sequence ID" value="MEU8132967.1"/>
    <property type="molecule type" value="Genomic_DNA"/>
</dbReference>
<evidence type="ECO:0000313" key="2">
    <source>
        <dbReference type="EMBL" id="MEU8132967.1"/>
    </source>
</evidence>
<dbReference type="RefSeq" id="WP_358349674.1">
    <property type="nucleotide sequence ID" value="NZ_JBEZFP010000009.1"/>
</dbReference>
<gene>
    <name evidence="2" type="ORF">AB0C36_05615</name>
</gene>
<keyword evidence="3" id="KW-1185">Reference proteome</keyword>
<name>A0ABV3DCP1_9ACTN</name>